<dbReference type="AlphaFoldDB" id="A0A2K8N7L4"/>
<dbReference type="Proteomes" id="UP000231932">
    <property type="component" value="Chromosome"/>
</dbReference>
<evidence type="ECO:0000256" key="1">
    <source>
        <dbReference type="ARBA" id="ARBA00008439"/>
    </source>
</evidence>
<dbReference type="OrthoDB" id="2086132at2"/>
<dbReference type="EMBL" id="CP024955">
    <property type="protein sequence ID" value="ATY85324.1"/>
    <property type="molecule type" value="Genomic_DNA"/>
</dbReference>
<comment type="similarity">
    <text evidence="1 2">Belongs to the UPF0473 family.</text>
</comment>
<sequence length="91" mass="10395">MASEDREDRVVLTDEEGGEHPFRVIDVIEVEGKIYAILLPDAGDVDEAGMEEAVIFRVEEDENGEEVLYDIEDDDEWERVAEAYSQMAEEE</sequence>
<keyword evidence="4" id="KW-1185">Reference proteome</keyword>
<organism evidence="3 4">
    <name type="scientific">Kyrpidia spormannii</name>
    <dbReference type="NCBI Taxonomy" id="2055160"/>
    <lineage>
        <taxon>Bacteria</taxon>
        <taxon>Bacillati</taxon>
        <taxon>Bacillota</taxon>
        <taxon>Bacilli</taxon>
        <taxon>Bacillales</taxon>
        <taxon>Alicyclobacillaceae</taxon>
        <taxon>Kyrpidia</taxon>
    </lineage>
</organism>
<dbReference type="PANTHER" id="PTHR40066">
    <property type="entry name" value="UPF0473 PROTEIN CBO2561/CLC_2432"/>
    <property type="match status" value="1"/>
</dbReference>
<proteinExistence type="inferred from homology"/>
<reference evidence="4" key="1">
    <citation type="submission" date="2017-11" db="EMBL/GenBank/DDBJ databases">
        <title>Complete Genome Sequence of Kyrpidia sp. Strain EA-1, a thermophilic, hydrogen-oxidizing Bacterium, isolated from the Azores.</title>
        <authorList>
            <person name="Reiner J.E."/>
            <person name="Lapp C.J."/>
            <person name="Bunk B."/>
            <person name="Gescher J."/>
        </authorList>
    </citation>
    <scope>NUCLEOTIDE SEQUENCE [LARGE SCALE GENOMIC DNA]</scope>
    <source>
        <strain evidence="4">EA-1</strain>
    </source>
</reference>
<gene>
    <name evidence="3" type="ORF">CVV65_10655</name>
</gene>
<protein>
    <recommendedName>
        <fullName evidence="2">UPF0473 protein CVV65_10655</fullName>
    </recommendedName>
</protein>
<accession>A0A2K8N7L4</accession>
<evidence type="ECO:0000313" key="3">
    <source>
        <dbReference type="EMBL" id="ATY85324.1"/>
    </source>
</evidence>
<dbReference type="HAMAP" id="MF_01448">
    <property type="entry name" value="UPF0473"/>
    <property type="match status" value="1"/>
</dbReference>
<dbReference type="InterPro" id="IPR009711">
    <property type="entry name" value="UPF0473"/>
</dbReference>
<dbReference type="Pfam" id="PF06949">
    <property type="entry name" value="DUF1292"/>
    <property type="match status" value="1"/>
</dbReference>
<evidence type="ECO:0000313" key="4">
    <source>
        <dbReference type="Proteomes" id="UP000231932"/>
    </source>
</evidence>
<dbReference type="PANTHER" id="PTHR40066:SF1">
    <property type="entry name" value="UPF0473 PROTEIN CBO2561_CLC_2432"/>
    <property type="match status" value="1"/>
</dbReference>
<evidence type="ECO:0000256" key="2">
    <source>
        <dbReference type="HAMAP-Rule" id="MF_01448"/>
    </source>
</evidence>
<dbReference type="KEGG" id="kyr:CVV65_10655"/>
<name>A0A2K8N7L4_9BACL</name>